<dbReference type="EMBL" id="SOCP01000007">
    <property type="protein sequence ID" value="TDV49705.1"/>
    <property type="molecule type" value="Genomic_DNA"/>
</dbReference>
<dbReference type="InterPro" id="IPR009081">
    <property type="entry name" value="PP-bd_ACP"/>
</dbReference>
<protein>
    <submittedName>
        <fullName evidence="2">Phosphopantetheine binding protein</fullName>
    </submittedName>
</protein>
<organism evidence="2 3">
    <name type="scientific">Actinophytocola oryzae</name>
    <dbReference type="NCBI Taxonomy" id="502181"/>
    <lineage>
        <taxon>Bacteria</taxon>
        <taxon>Bacillati</taxon>
        <taxon>Actinomycetota</taxon>
        <taxon>Actinomycetes</taxon>
        <taxon>Pseudonocardiales</taxon>
        <taxon>Pseudonocardiaceae</taxon>
    </lineage>
</organism>
<accession>A0A4R7VKE1</accession>
<comment type="caution">
    <text evidence="2">The sequence shown here is derived from an EMBL/GenBank/DDBJ whole genome shotgun (WGS) entry which is preliminary data.</text>
</comment>
<evidence type="ECO:0000313" key="3">
    <source>
        <dbReference type="Proteomes" id="UP000294927"/>
    </source>
</evidence>
<dbReference type="OrthoDB" id="3700863at2"/>
<dbReference type="SUPFAM" id="SSF47336">
    <property type="entry name" value="ACP-like"/>
    <property type="match status" value="1"/>
</dbReference>
<gene>
    <name evidence="2" type="ORF">CLV71_10744</name>
</gene>
<dbReference type="Gene3D" id="1.10.1200.10">
    <property type="entry name" value="ACP-like"/>
    <property type="match status" value="1"/>
</dbReference>
<dbReference type="Pfam" id="PF00550">
    <property type="entry name" value="PP-binding"/>
    <property type="match status" value="1"/>
</dbReference>
<dbReference type="Proteomes" id="UP000294927">
    <property type="component" value="Unassembled WGS sequence"/>
</dbReference>
<reference evidence="2 3" key="1">
    <citation type="submission" date="2019-03" db="EMBL/GenBank/DDBJ databases">
        <title>Genomic Encyclopedia of Archaeal and Bacterial Type Strains, Phase II (KMG-II): from individual species to whole genera.</title>
        <authorList>
            <person name="Goeker M."/>
        </authorList>
    </citation>
    <scope>NUCLEOTIDE SEQUENCE [LARGE SCALE GENOMIC DNA]</scope>
    <source>
        <strain evidence="2 3">DSM 45499</strain>
    </source>
</reference>
<name>A0A4R7VKE1_9PSEU</name>
<sequence length="94" mass="10267">MNLYVAMPDAEVIPGDGAAMADMVAEAWRDVLRCPGPSQEDNFFELGGHSLAGARVMSRLQPNVEAELTMRMLFDNPVFGEFVAAVTRLARRPA</sequence>
<dbReference type="AlphaFoldDB" id="A0A4R7VKE1"/>
<evidence type="ECO:0000313" key="2">
    <source>
        <dbReference type="EMBL" id="TDV49705.1"/>
    </source>
</evidence>
<dbReference type="PROSITE" id="PS50075">
    <property type="entry name" value="CARRIER"/>
    <property type="match status" value="1"/>
</dbReference>
<evidence type="ECO:0000259" key="1">
    <source>
        <dbReference type="PROSITE" id="PS50075"/>
    </source>
</evidence>
<proteinExistence type="predicted"/>
<feature type="domain" description="Carrier" evidence="1">
    <location>
        <begin position="15"/>
        <end position="90"/>
    </location>
</feature>
<dbReference type="InterPro" id="IPR036736">
    <property type="entry name" value="ACP-like_sf"/>
</dbReference>
<keyword evidence="3" id="KW-1185">Reference proteome</keyword>